<feature type="transmembrane region" description="Helical" evidence="1">
    <location>
        <begin position="266"/>
        <end position="286"/>
    </location>
</feature>
<dbReference type="PANTHER" id="PTHR37308">
    <property type="entry name" value="INTEGRAL MEMBRANE PROTEIN"/>
    <property type="match status" value="1"/>
</dbReference>
<feature type="transmembrane region" description="Helical" evidence="1">
    <location>
        <begin position="20"/>
        <end position="36"/>
    </location>
</feature>
<name>A0A381N040_9ZZZZ</name>
<dbReference type="EMBL" id="UINC01000044">
    <property type="protein sequence ID" value="SUZ47941.1"/>
    <property type="molecule type" value="Genomic_DNA"/>
</dbReference>
<sequence length="290" mass="32794">MYLKSFIIFLKGSAMGLADLIPGISGGTIALILGIYKKFINSLKSINLQSIKLLFTFNFKELNKQLNLVFLIPLFSGIIFSVLVFSSLIFFFLEEFPIHLYSIFFGLIFFSSLYLIKKIPSNFLSKTVLILIGIGIGYVLSILNPLYISDTYISIYLSGLIAILAMLLPGISGSYILVLLGKYKIVLEALNNFNFDILIFFLLGSISGILLFSRFISLLLSNYYNATILVLSGLMIGALNKIWPWKYNNFNISPNDYHNLTGSADYFYHAFIIFILCGLFSLMINYKKYE</sequence>
<feature type="transmembrane region" description="Helical" evidence="1">
    <location>
        <begin position="98"/>
        <end position="116"/>
    </location>
</feature>
<organism evidence="2">
    <name type="scientific">marine metagenome</name>
    <dbReference type="NCBI Taxonomy" id="408172"/>
    <lineage>
        <taxon>unclassified sequences</taxon>
        <taxon>metagenomes</taxon>
        <taxon>ecological metagenomes</taxon>
    </lineage>
</organism>
<protein>
    <recommendedName>
        <fullName evidence="3">DUF368 domain-containing protein</fullName>
    </recommendedName>
</protein>
<dbReference type="Pfam" id="PF04018">
    <property type="entry name" value="VCA0040-like"/>
    <property type="match status" value="1"/>
</dbReference>
<gene>
    <name evidence="2" type="ORF">METZ01_LOCUS795</name>
</gene>
<feature type="transmembrane region" description="Helical" evidence="1">
    <location>
        <begin position="193"/>
        <end position="217"/>
    </location>
</feature>
<feature type="transmembrane region" description="Helical" evidence="1">
    <location>
        <begin position="223"/>
        <end position="245"/>
    </location>
</feature>
<accession>A0A381N040</accession>
<dbReference type="AlphaFoldDB" id="A0A381N040"/>
<reference evidence="2" key="1">
    <citation type="submission" date="2018-05" db="EMBL/GenBank/DDBJ databases">
        <authorList>
            <person name="Lanie J.A."/>
            <person name="Ng W.-L."/>
            <person name="Kazmierczak K.M."/>
            <person name="Andrzejewski T.M."/>
            <person name="Davidsen T.M."/>
            <person name="Wayne K.J."/>
            <person name="Tettelin H."/>
            <person name="Glass J.I."/>
            <person name="Rusch D."/>
            <person name="Podicherti R."/>
            <person name="Tsui H.-C.T."/>
            <person name="Winkler M.E."/>
        </authorList>
    </citation>
    <scope>NUCLEOTIDE SEQUENCE</scope>
</reference>
<evidence type="ECO:0000313" key="2">
    <source>
        <dbReference type="EMBL" id="SUZ47941.1"/>
    </source>
</evidence>
<evidence type="ECO:0008006" key="3">
    <source>
        <dbReference type="Google" id="ProtNLM"/>
    </source>
</evidence>
<keyword evidence="1" id="KW-0472">Membrane</keyword>
<keyword evidence="1" id="KW-1133">Transmembrane helix</keyword>
<keyword evidence="1" id="KW-0812">Transmembrane</keyword>
<dbReference type="InterPro" id="IPR007163">
    <property type="entry name" value="VCA0040-like"/>
</dbReference>
<proteinExistence type="predicted"/>
<feature type="transmembrane region" description="Helical" evidence="1">
    <location>
        <begin position="128"/>
        <end position="147"/>
    </location>
</feature>
<feature type="transmembrane region" description="Helical" evidence="1">
    <location>
        <begin position="153"/>
        <end position="181"/>
    </location>
</feature>
<evidence type="ECO:0000256" key="1">
    <source>
        <dbReference type="SAM" id="Phobius"/>
    </source>
</evidence>
<dbReference type="PANTHER" id="PTHR37308:SF1">
    <property type="entry name" value="POLYPRENYL-PHOSPHATE TRANSPORTER"/>
    <property type="match status" value="1"/>
</dbReference>
<feature type="transmembrane region" description="Helical" evidence="1">
    <location>
        <begin position="68"/>
        <end position="92"/>
    </location>
</feature>